<dbReference type="InterPro" id="IPR018394">
    <property type="entry name" value="DNA_photolyase_1_CS_C"/>
</dbReference>
<evidence type="ECO:0000313" key="9">
    <source>
        <dbReference type="EMBL" id="MER2493515.1"/>
    </source>
</evidence>
<evidence type="ECO:0000313" key="10">
    <source>
        <dbReference type="Proteomes" id="UP001467690"/>
    </source>
</evidence>
<dbReference type="GO" id="GO:0003904">
    <property type="term" value="F:deoxyribodipyrimidine photo-lyase activity"/>
    <property type="evidence" value="ECO:0007669"/>
    <property type="project" value="UniProtKB-EC"/>
</dbReference>
<evidence type="ECO:0000256" key="1">
    <source>
        <dbReference type="ARBA" id="ARBA00001932"/>
    </source>
</evidence>
<feature type="domain" description="Photolyase/cryptochrome alpha/beta" evidence="8">
    <location>
        <begin position="1"/>
        <end position="133"/>
    </location>
</feature>
<dbReference type="PROSITE" id="PS00691">
    <property type="entry name" value="DNA_PHOTOLYASES_1_2"/>
    <property type="match status" value="1"/>
</dbReference>
<dbReference type="Pfam" id="PF00875">
    <property type="entry name" value="DNA_photolyase"/>
    <property type="match status" value="1"/>
</dbReference>
<dbReference type="InterPro" id="IPR036134">
    <property type="entry name" value="Crypto/Photolyase_FAD-like_sf"/>
</dbReference>
<dbReference type="InterPro" id="IPR006050">
    <property type="entry name" value="DNA_photolyase_N"/>
</dbReference>
<dbReference type="InterPro" id="IPR036155">
    <property type="entry name" value="Crypto/Photolyase_N_sf"/>
</dbReference>
<evidence type="ECO:0000256" key="3">
    <source>
        <dbReference type="ARBA" id="ARBA00005862"/>
    </source>
</evidence>
<dbReference type="EC" id="4.1.99.3" evidence="9"/>
<dbReference type="PROSITE" id="PS51645">
    <property type="entry name" value="PHR_CRY_ALPHA_BETA"/>
    <property type="match status" value="1"/>
</dbReference>
<dbReference type="NCBIfam" id="NF007955">
    <property type="entry name" value="PRK10674.1"/>
    <property type="match status" value="1"/>
</dbReference>
<protein>
    <submittedName>
        <fullName evidence="9">Deoxyribodipyrimidine photo-lyase</fullName>
        <ecNumber evidence="9">4.1.99.3</ecNumber>
    </submittedName>
</protein>
<gene>
    <name evidence="9" type="primary">phrB</name>
    <name evidence="9" type="ORF">ABS311_16675</name>
</gene>
<dbReference type="Proteomes" id="UP001467690">
    <property type="component" value="Unassembled WGS sequence"/>
</dbReference>
<dbReference type="InterPro" id="IPR014729">
    <property type="entry name" value="Rossmann-like_a/b/a_fold"/>
</dbReference>
<dbReference type="SUPFAM" id="SSF48173">
    <property type="entry name" value="Cryptochrome/photolyase FAD-binding domain"/>
    <property type="match status" value="1"/>
</dbReference>
<dbReference type="PANTHER" id="PTHR11455">
    <property type="entry name" value="CRYPTOCHROME"/>
    <property type="match status" value="1"/>
</dbReference>
<dbReference type="RefSeq" id="WP_350402659.1">
    <property type="nucleotide sequence ID" value="NZ_JBELOE010000265.1"/>
</dbReference>
<keyword evidence="10" id="KW-1185">Reference proteome</keyword>
<keyword evidence="5 7" id="KW-0274">FAD</keyword>
<dbReference type="SUPFAM" id="SSF52425">
    <property type="entry name" value="Cryptochrome/photolyase, N-terminal domain"/>
    <property type="match status" value="1"/>
</dbReference>
<proteinExistence type="inferred from homology"/>
<comment type="similarity">
    <text evidence="3">Belongs to the DNA photolyase class-1 family.</text>
</comment>
<accession>A0ABV1RKV3</accession>
<keyword evidence="4 7" id="KW-0285">Flavoprotein</keyword>
<evidence type="ECO:0000256" key="7">
    <source>
        <dbReference type="RuleBase" id="RU004182"/>
    </source>
</evidence>
<dbReference type="Gene3D" id="1.25.40.80">
    <property type="match status" value="1"/>
</dbReference>
<comment type="cofactor">
    <cofactor evidence="1">
        <name>(6R)-5,10-methylene-5,6,7,8-tetrahydrofolate</name>
        <dbReference type="ChEBI" id="CHEBI:15636"/>
    </cofactor>
</comment>
<dbReference type="EMBL" id="JBELOE010000265">
    <property type="protein sequence ID" value="MER2493515.1"/>
    <property type="molecule type" value="Genomic_DNA"/>
</dbReference>
<dbReference type="InterPro" id="IPR005101">
    <property type="entry name" value="Cryptochr/Photolyase_FAD-bd"/>
</dbReference>
<reference evidence="9 10" key="1">
    <citation type="submission" date="2024-06" db="EMBL/GenBank/DDBJ databases">
        <authorList>
            <person name="Chen R.Y."/>
        </authorList>
    </citation>
    <scope>NUCLEOTIDE SEQUENCE [LARGE SCALE GENOMIC DNA]</scope>
    <source>
        <strain evidence="9 10">D2</strain>
    </source>
</reference>
<dbReference type="Gene3D" id="1.10.579.10">
    <property type="entry name" value="DNA Cyclobutane Dipyrimidine Photolyase, subunit A, domain 3"/>
    <property type="match status" value="1"/>
</dbReference>
<keyword evidence="6 7" id="KW-0157">Chromophore</keyword>
<dbReference type="PANTHER" id="PTHR11455:SF9">
    <property type="entry name" value="CRYPTOCHROME CIRCADIAN CLOCK 5 ISOFORM X1"/>
    <property type="match status" value="1"/>
</dbReference>
<evidence type="ECO:0000256" key="5">
    <source>
        <dbReference type="ARBA" id="ARBA00022827"/>
    </source>
</evidence>
<comment type="caution">
    <text evidence="9">The sequence shown here is derived from an EMBL/GenBank/DDBJ whole genome shotgun (WGS) entry which is preliminary data.</text>
</comment>
<comment type="similarity">
    <text evidence="7">Belongs to the DNA photolyase family.</text>
</comment>
<evidence type="ECO:0000259" key="8">
    <source>
        <dbReference type="PROSITE" id="PS51645"/>
    </source>
</evidence>
<organism evidence="9 10">
    <name type="scientific">Catenovulum sediminis</name>
    <dbReference type="NCBI Taxonomy" id="1740262"/>
    <lineage>
        <taxon>Bacteria</taxon>
        <taxon>Pseudomonadati</taxon>
        <taxon>Pseudomonadota</taxon>
        <taxon>Gammaproteobacteria</taxon>
        <taxon>Alteromonadales</taxon>
        <taxon>Alteromonadaceae</taxon>
        <taxon>Catenovulum</taxon>
    </lineage>
</organism>
<keyword evidence="9" id="KW-0456">Lyase</keyword>
<dbReference type="Pfam" id="PF03441">
    <property type="entry name" value="FAD_binding_7"/>
    <property type="match status" value="1"/>
</dbReference>
<evidence type="ECO:0000256" key="4">
    <source>
        <dbReference type="ARBA" id="ARBA00022630"/>
    </source>
</evidence>
<dbReference type="PRINTS" id="PR00147">
    <property type="entry name" value="DNAPHOTLYASE"/>
</dbReference>
<evidence type="ECO:0000256" key="6">
    <source>
        <dbReference type="ARBA" id="ARBA00022991"/>
    </source>
</evidence>
<dbReference type="Gene3D" id="3.40.50.620">
    <property type="entry name" value="HUPs"/>
    <property type="match status" value="1"/>
</dbReference>
<dbReference type="PROSITE" id="PS00394">
    <property type="entry name" value="DNA_PHOTOLYASES_1_1"/>
    <property type="match status" value="1"/>
</dbReference>
<dbReference type="InterPro" id="IPR002081">
    <property type="entry name" value="Cryptochrome/DNA_photolyase_1"/>
</dbReference>
<comment type="cofactor">
    <cofactor evidence="2">
        <name>FAD</name>
        <dbReference type="ChEBI" id="CHEBI:57692"/>
    </cofactor>
</comment>
<sequence length="475" mass="55160">MHLVWFRNDLRIADNSALTKASQLEGAVAAVYVFTTEQWALHDMAECKKALLYARVQQLKNDLAKFNIPLLLISRPDYKSAQAWVSQLCIKKSVSSLHFCNEYELNEQQRDSYIVESLASTKTKIYRTDDSLIFAPGTVKKQDQTLYSVFTPFKKQWLKLLSNHIPQCVKKPHKQNEENMLLWQKLELSCDAIAPIESAIAKAWPADEESILERLRLFCREQVEDYQHNRDFPHLEATSSLSPYFSIGALTPRQALNRLVLEQGEAVFAKGSGAEVWLSELIWREFYRHLVAFYPLISKQLAVKESYRKLGWRNNPSHFKAWCEGQTGYPIVDAAMRQLNQTGWMHNRLRMITASFLVKDLQIDWRWGEKYFMQKLIDGDFAANNGGWQWSASTGHDAAPYFRIFNPTTQGERFDSKGGFIKKYCPELNDVPEKWIHKPQEYAKRYAKPLNYPDQIVDHKVARQLTLEMYKNASQ</sequence>
<name>A0ABV1RKV3_9ALTE</name>
<evidence type="ECO:0000256" key="2">
    <source>
        <dbReference type="ARBA" id="ARBA00001974"/>
    </source>
</evidence>